<evidence type="ECO:0000313" key="2">
    <source>
        <dbReference type="Proteomes" id="UP000646827"/>
    </source>
</evidence>
<name>A0A8H7SFL6_9FUNG</name>
<sequence length="164" mass="18809">MSCVEKLDSDGGCKPVLSVVELVGEEIEDVPVDWKREIDDQIGEIHFNYRNIKDVCQLLFSHPIFWKVMINQPSEFWEELQFPGNIILSIILASDRTVISGNGRHKARPLYLKLENIPMKYRNSDLYRATKTVAFLPVIDCKDGVSPPTWLSAFRVAVFITVFH</sequence>
<proteinExistence type="predicted"/>
<organism evidence="1 2">
    <name type="scientific">Circinella minor</name>
    <dbReference type="NCBI Taxonomy" id="1195481"/>
    <lineage>
        <taxon>Eukaryota</taxon>
        <taxon>Fungi</taxon>
        <taxon>Fungi incertae sedis</taxon>
        <taxon>Mucoromycota</taxon>
        <taxon>Mucoromycotina</taxon>
        <taxon>Mucoromycetes</taxon>
        <taxon>Mucorales</taxon>
        <taxon>Lichtheimiaceae</taxon>
        <taxon>Circinella</taxon>
    </lineage>
</organism>
<dbReference type="EMBL" id="JAEPRB010000006">
    <property type="protein sequence ID" value="KAG2227538.1"/>
    <property type="molecule type" value="Genomic_DNA"/>
</dbReference>
<keyword evidence="2" id="KW-1185">Reference proteome</keyword>
<dbReference type="InterPro" id="IPR041078">
    <property type="entry name" value="Plavaka"/>
</dbReference>
<dbReference type="OrthoDB" id="2287179at2759"/>
<dbReference type="AlphaFoldDB" id="A0A8H7SFL6"/>
<reference evidence="1 2" key="1">
    <citation type="submission" date="2020-12" db="EMBL/GenBank/DDBJ databases">
        <title>Metabolic potential, ecology and presence of endohyphal bacteria is reflected in genomic diversity of Mucoromycotina.</title>
        <authorList>
            <person name="Muszewska A."/>
            <person name="Okrasinska A."/>
            <person name="Steczkiewicz K."/>
            <person name="Drgas O."/>
            <person name="Orlowska M."/>
            <person name="Perlinska-Lenart U."/>
            <person name="Aleksandrzak-Piekarczyk T."/>
            <person name="Szatraj K."/>
            <person name="Zielenkiewicz U."/>
            <person name="Pilsyk S."/>
            <person name="Malc E."/>
            <person name="Mieczkowski P."/>
            <person name="Kruszewska J.S."/>
            <person name="Biernat P."/>
            <person name="Pawlowska J."/>
        </authorList>
    </citation>
    <scope>NUCLEOTIDE SEQUENCE [LARGE SCALE GENOMIC DNA]</scope>
    <source>
        <strain evidence="1 2">CBS 142.35</strain>
    </source>
</reference>
<evidence type="ECO:0000313" key="1">
    <source>
        <dbReference type="EMBL" id="KAG2227538.1"/>
    </source>
</evidence>
<protein>
    <submittedName>
        <fullName evidence="1">Uncharacterized protein</fullName>
    </submittedName>
</protein>
<gene>
    <name evidence="1" type="ORF">INT45_002223</name>
</gene>
<comment type="caution">
    <text evidence="1">The sequence shown here is derived from an EMBL/GenBank/DDBJ whole genome shotgun (WGS) entry which is preliminary data.</text>
</comment>
<dbReference type="Proteomes" id="UP000646827">
    <property type="component" value="Unassembled WGS sequence"/>
</dbReference>
<accession>A0A8H7SFL6</accession>
<dbReference type="Pfam" id="PF18759">
    <property type="entry name" value="Plavaka"/>
    <property type="match status" value="1"/>
</dbReference>